<dbReference type="AlphaFoldDB" id="Q1JZ80"/>
<evidence type="ECO:0000256" key="1">
    <source>
        <dbReference type="ARBA" id="ARBA00004442"/>
    </source>
</evidence>
<evidence type="ECO:0000256" key="6">
    <source>
        <dbReference type="ARBA" id="ARBA00023136"/>
    </source>
</evidence>
<evidence type="ECO:0000256" key="7">
    <source>
        <dbReference type="ARBA" id="ARBA00023237"/>
    </source>
</evidence>
<keyword evidence="4" id="KW-1134">Transmembrane beta strand</keyword>
<dbReference type="InterPro" id="IPR003423">
    <property type="entry name" value="OMP_efflux"/>
</dbReference>
<comment type="similarity">
    <text evidence="2">Belongs to the outer membrane factor (OMF) (TC 1.B.17) family.</text>
</comment>
<protein>
    <submittedName>
        <fullName evidence="9">Type I secretion outer membrane protein, TolC</fullName>
    </submittedName>
</protein>
<keyword evidence="3" id="KW-0813">Transport</keyword>
<dbReference type="GO" id="GO:0015562">
    <property type="term" value="F:efflux transmembrane transporter activity"/>
    <property type="evidence" value="ECO:0007669"/>
    <property type="project" value="InterPro"/>
</dbReference>
<evidence type="ECO:0000313" key="9">
    <source>
        <dbReference type="EMBL" id="EAT15687.1"/>
    </source>
</evidence>
<organism evidence="9 10">
    <name type="scientific">Desulfuromonas acetoxidans (strain DSM 684 / 11070)</name>
    <dbReference type="NCBI Taxonomy" id="281689"/>
    <lineage>
        <taxon>Bacteria</taxon>
        <taxon>Pseudomonadati</taxon>
        <taxon>Thermodesulfobacteriota</taxon>
        <taxon>Desulfuromonadia</taxon>
        <taxon>Desulfuromonadales</taxon>
        <taxon>Desulfuromonadaceae</taxon>
        <taxon>Desulfuromonas</taxon>
    </lineage>
</organism>
<sequence>MLTGNKKQLSLGVLFIGVFLFVVSSASAETTLQESVSSALKTNPQLQILQHNQRAVGHQVNQVRSGYFPRLDLTLGYGTEAHDDEITRARGDDDTFQDRGEAALQLTQLLYDGGETSRRVAAEKEKFASAQKRVLDNAEAIALDAVIAHMQVYRQQELVQLAEKNVKDHEDIIGMLEELQEAGAGSVADVVQAQGRLARSRASLANARSDLRQAQANYLRVVGHPLDEATFNTLVAAVAPATLEQALELTECGNPKVLALKANMREANQRVAVVGSKFYPKTHLELRTSYEEEVESSQTYERNHQAMVRLRWNLLNGGADYYERKAAASRFSQTSSEHSNQLLDVLEETRNTWAEYEAAQESKAAYYDAVDYNNKTLDSYLKQFRVSQRTLLDVLDARNELYQSSGQLVTSRVNEVIAAYRLRALAGQLNETLEIQPRLFEVAMSE</sequence>
<dbReference type="Proteomes" id="UP000005695">
    <property type="component" value="Unassembled WGS sequence"/>
</dbReference>
<proteinExistence type="inferred from homology"/>
<reference evidence="9" key="1">
    <citation type="submission" date="2006-05" db="EMBL/GenBank/DDBJ databases">
        <title>Annotation of the draft genome assembly of Desulfuromonas acetoxidans DSM 684.</title>
        <authorList>
            <consortium name="US DOE Joint Genome Institute (JGI-ORNL)"/>
            <person name="Larimer F."/>
            <person name="Land M."/>
            <person name="Hauser L."/>
        </authorList>
    </citation>
    <scope>NUCLEOTIDE SEQUENCE [LARGE SCALE GENOMIC DNA]</scope>
    <source>
        <strain evidence="9">DSM 684</strain>
    </source>
</reference>
<keyword evidence="8" id="KW-0175">Coiled coil</keyword>
<evidence type="ECO:0000256" key="4">
    <source>
        <dbReference type="ARBA" id="ARBA00022452"/>
    </source>
</evidence>
<dbReference type="NCBIfam" id="TIGR01844">
    <property type="entry name" value="type_I_sec_TolC"/>
    <property type="match status" value="1"/>
</dbReference>
<reference evidence="9" key="2">
    <citation type="submission" date="2006-05" db="EMBL/GenBank/DDBJ databases">
        <title>Sequencing of the draft genome and assembly of Desulfuromonas acetoxidans DSM 684.</title>
        <authorList>
            <consortium name="US DOE Joint Genome Institute (JGI-PGF)"/>
            <person name="Copeland A."/>
            <person name="Lucas S."/>
            <person name="Lapidus A."/>
            <person name="Barry K."/>
            <person name="Detter J.C."/>
            <person name="Glavina del Rio T."/>
            <person name="Hammon N."/>
            <person name="Israni S."/>
            <person name="Dalin E."/>
            <person name="Tice H."/>
            <person name="Bruce D."/>
            <person name="Pitluck S."/>
            <person name="Richardson P."/>
        </authorList>
    </citation>
    <scope>NUCLEOTIDE SEQUENCE [LARGE SCALE GENOMIC DNA]</scope>
    <source>
        <strain evidence="9">DSM 684</strain>
    </source>
</reference>
<evidence type="ECO:0000256" key="2">
    <source>
        <dbReference type="ARBA" id="ARBA00007613"/>
    </source>
</evidence>
<keyword evidence="5" id="KW-0812">Transmembrane</keyword>
<evidence type="ECO:0000313" key="10">
    <source>
        <dbReference type="Proteomes" id="UP000005695"/>
    </source>
</evidence>
<dbReference type="GO" id="GO:1990281">
    <property type="term" value="C:efflux pump complex"/>
    <property type="evidence" value="ECO:0007669"/>
    <property type="project" value="TreeGrafter"/>
</dbReference>
<dbReference type="GO" id="GO:0009279">
    <property type="term" value="C:cell outer membrane"/>
    <property type="evidence" value="ECO:0007669"/>
    <property type="project" value="UniProtKB-SubCell"/>
</dbReference>
<dbReference type="GO" id="GO:0015288">
    <property type="term" value="F:porin activity"/>
    <property type="evidence" value="ECO:0007669"/>
    <property type="project" value="TreeGrafter"/>
</dbReference>
<evidence type="ECO:0000256" key="8">
    <source>
        <dbReference type="SAM" id="Coils"/>
    </source>
</evidence>
<dbReference type="Gene3D" id="1.20.1600.10">
    <property type="entry name" value="Outer membrane efflux proteins (OEP)"/>
    <property type="match status" value="1"/>
</dbReference>
<dbReference type="PANTHER" id="PTHR30026">
    <property type="entry name" value="OUTER MEMBRANE PROTEIN TOLC"/>
    <property type="match status" value="1"/>
</dbReference>
<dbReference type="InterPro" id="IPR010130">
    <property type="entry name" value="T1SS_OMP_TolC"/>
</dbReference>
<comment type="subcellular location">
    <subcellularLocation>
        <location evidence="1">Cell outer membrane</location>
    </subcellularLocation>
</comment>
<name>Q1JZ80_DESA6</name>
<feature type="coiled-coil region" evidence="8">
    <location>
        <begin position="159"/>
        <end position="217"/>
    </location>
</feature>
<comment type="caution">
    <text evidence="9">The sequence shown here is derived from an EMBL/GenBank/DDBJ whole genome shotgun (WGS) entry which is preliminary data.</text>
</comment>
<dbReference type="RefSeq" id="WP_006000682.1">
    <property type="nucleotide sequence ID" value="NZ_AAEW02000009.1"/>
</dbReference>
<dbReference type="InterPro" id="IPR051906">
    <property type="entry name" value="TolC-like"/>
</dbReference>
<dbReference type="OrthoDB" id="9814637at2"/>
<accession>Q1JZ80</accession>
<dbReference type="EMBL" id="AAEW02000009">
    <property type="protein sequence ID" value="EAT15687.1"/>
    <property type="molecule type" value="Genomic_DNA"/>
</dbReference>
<gene>
    <name evidence="9" type="ORF">Dace_1549</name>
</gene>
<keyword evidence="7" id="KW-0998">Cell outer membrane</keyword>
<dbReference type="PANTHER" id="PTHR30026:SF22">
    <property type="entry name" value="OUTER MEMBRANE EFFLUX PROTEIN"/>
    <property type="match status" value="1"/>
</dbReference>
<dbReference type="SUPFAM" id="SSF56954">
    <property type="entry name" value="Outer membrane efflux proteins (OEP)"/>
    <property type="match status" value="1"/>
</dbReference>
<dbReference type="Pfam" id="PF02321">
    <property type="entry name" value="OEP"/>
    <property type="match status" value="2"/>
</dbReference>
<evidence type="ECO:0000256" key="5">
    <source>
        <dbReference type="ARBA" id="ARBA00022692"/>
    </source>
</evidence>
<keyword evidence="6" id="KW-0472">Membrane</keyword>
<keyword evidence="10" id="KW-1185">Reference proteome</keyword>
<evidence type="ECO:0000256" key="3">
    <source>
        <dbReference type="ARBA" id="ARBA00022448"/>
    </source>
</evidence>